<keyword evidence="3" id="KW-1185">Reference proteome</keyword>
<organism evidence="2 3">
    <name type="scientific">Croceibacterium salegens</name>
    <dbReference type="NCBI Taxonomy" id="1737568"/>
    <lineage>
        <taxon>Bacteria</taxon>
        <taxon>Pseudomonadati</taxon>
        <taxon>Pseudomonadota</taxon>
        <taxon>Alphaproteobacteria</taxon>
        <taxon>Sphingomonadales</taxon>
        <taxon>Erythrobacteraceae</taxon>
        <taxon>Croceibacterium</taxon>
    </lineage>
</organism>
<evidence type="ECO:0000313" key="2">
    <source>
        <dbReference type="EMBL" id="MXO61160.1"/>
    </source>
</evidence>
<keyword evidence="1" id="KW-0732">Signal</keyword>
<comment type="caution">
    <text evidence="2">The sequence shown here is derived from an EMBL/GenBank/DDBJ whole genome shotgun (WGS) entry which is preliminary data.</text>
</comment>
<sequence>MRRNLVAGIVCAAMLLTAGPAPAQQDPADAPQLTTAQWHEDLVAMAADLRARHANLFHQVSEQQFDAAVAELDARIPTARRNEIIVGMMRIAAMIGDGHTRIEPRKDTAFKFPSLPLKLYLFDDGLYVRAVRPDQRALLGGRVTAIGGVPIEKAIERVNPLISTDNAMGRKLMAPLYLAMPDILQALGLSGSTSSASLTVVKDGVTQTVAVPAGDIDPPWPPDTDVSLVTPEGWLDARTTPAPPNFLAAPLDLHRLIPMPEREAVYAQLNQVTDLDDETLAAFGWKIREAAEAMPAKRIVLDLRLNQGGNGSLRNGLVSELIRADDGTRELYVLTGRGTFSASQFILDDLDRLTGARFVGEPASSKPTSYGDSFRTKLPNSGLSLRTSIYYWQAGQNHDPWTWIDISAPMTFADYVAGRDPALEAALSYVPPAPLGARLAQAYRDGGDAALDKAVADYLADPQNRYAQLGTRLAEAALNLFGNDRQHEALGVAQAGATAFPDELDPQLVLAYVADSMGETALAARAAAALAIDPDERLARDIAERSSTPADDE</sequence>
<evidence type="ECO:0000256" key="1">
    <source>
        <dbReference type="SAM" id="SignalP"/>
    </source>
</evidence>
<dbReference type="OrthoDB" id="9799367at2"/>
<accession>A0A6I4T1G5</accession>
<evidence type="ECO:0000313" key="3">
    <source>
        <dbReference type="Proteomes" id="UP000433652"/>
    </source>
</evidence>
<dbReference type="AlphaFoldDB" id="A0A6I4T1G5"/>
<protein>
    <recommendedName>
        <fullName evidence="4">Tail specific protease domain-containing protein</fullName>
    </recommendedName>
</protein>
<evidence type="ECO:0008006" key="4">
    <source>
        <dbReference type="Google" id="ProtNLM"/>
    </source>
</evidence>
<proteinExistence type="predicted"/>
<dbReference type="SUPFAM" id="SSF52096">
    <property type="entry name" value="ClpP/crotonase"/>
    <property type="match status" value="1"/>
</dbReference>
<dbReference type="EMBL" id="WTYM01000059">
    <property type="protein sequence ID" value="MXO61160.1"/>
    <property type="molecule type" value="Genomic_DNA"/>
</dbReference>
<gene>
    <name evidence="2" type="ORF">GRI89_16575</name>
</gene>
<name>A0A6I4T1G5_9SPHN</name>
<dbReference type="RefSeq" id="WP_159797976.1">
    <property type="nucleotide sequence ID" value="NZ_WTYM01000059.1"/>
</dbReference>
<reference evidence="2 3" key="1">
    <citation type="submission" date="2019-12" db="EMBL/GenBank/DDBJ databases">
        <title>Genomic-based taxomic classification of the family Erythrobacteraceae.</title>
        <authorList>
            <person name="Xu L."/>
        </authorList>
    </citation>
    <scope>NUCLEOTIDE SEQUENCE [LARGE SCALE GENOMIC DNA]</scope>
    <source>
        <strain evidence="2 3">MCCC 1K01500</strain>
    </source>
</reference>
<dbReference type="Gene3D" id="3.90.226.10">
    <property type="entry name" value="2-enoyl-CoA Hydratase, Chain A, domain 1"/>
    <property type="match status" value="1"/>
</dbReference>
<feature type="chain" id="PRO_5026324617" description="Tail specific protease domain-containing protein" evidence="1">
    <location>
        <begin position="24"/>
        <end position="553"/>
    </location>
</feature>
<dbReference type="InterPro" id="IPR029045">
    <property type="entry name" value="ClpP/crotonase-like_dom_sf"/>
</dbReference>
<feature type="signal peptide" evidence="1">
    <location>
        <begin position="1"/>
        <end position="23"/>
    </location>
</feature>
<dbReference type="Proteomes" id="UP000433652">
    <property type="component" value="Unassembled WGS sequence"/>
</dbReference>